<keyword evidence="2" id="KW-1133">Transmembrane helix</keyword>
<sequence>MTNASDIITYIGIPLAVLGVLPIIYTAINSLITIRKIKQSLRHNGLFEATTRSSLMSGVVEVTLPRFNITPLDREEDTEYWKLNRRPSTLKGGTWTIFNWNSFITGSRLYRLQYSDDLQIPQAEIDLEELLAFLLDRGAVPDVKGLHMLRVSGLWTPTGTSLLLSPDTLFKVLKVSVPNDSDGVLSLRLYWNSAWDQRDPSQLSPDWIRLQIPVNPEETYDDALEQQPPHPKPTSIRFRLSHVGSSVSISRALWEQENKPLASSPSLDHLRSGPASNWAPSIALALGLSKSLPLYNHHLDNFLTALAIRDTVPCGVLVTLGLLDESEAPPWETKYDPNEHHYKQHSSMMAKSSTRTAELSMSPELAQIARRKRQAKEFNQFVEHSRMDREQARERRSKRQREAVGSSRLDAVSVTNTALKWLRTAKLVDKDASVQSIVETLLVDLIRQKEHAMSVCNVLKRWREWTDRGGMTIDDLEFLEKNKVPLCNAACIMGLFREVCTKEESTVALDMRECVQHWKKVRLG</sequence>
<dbReference type="Proteomes" id="UP000664203">
    <property type="component" value="Unassembled WGS sequence"/>
</dbReference>
<accession>A0A8H3J0Q6</accession>
<name>A0A8H3J0Q6_9LECA</name>
<dbReference type="AlphaFoldDB" id="A0A8H3J0Q6"/>
<keyword evidence="4" id="KW-1185">Reference proteome</keyword>
<feature type="transmembrane region" description="Helical" evidence="2">
    <location>
        <begin position="7"/>
        <end position="28"/>
    </location>
</feature>
<evidence type="ECO:0000313" key="4">
    <source>
        <dbReference type="Proteomes" id="UP000664203"/>
    </source>
</evidence>
<proteinExistence type="predicted"/>
<gene>
    <name evidence="3" type="ORF">ALECFALPRED_007725</name>
</gene>
<feature type="compositionally biased region" description="Basic and acidic residues" evidence="1">
    <location>
        <begin position="383"/>
        <end position="394"/>
    </location>
</feature>
<protein>
    <submittedName>
        <fullName evidence="3">Uncharacterized protein</fullName>
    </submittedName>
</protein>
<organism evidence="3 4">
    <name type="scientific">Alectoria fallacina</name>
    <dbReference type="NCBI Taxonomy" id="1903189"/>
    <lineage>
        <taxon>Eukaryota</taxon>
        <taxon>Fungi</taxon>
        <taxon>Dikarya</taxon>
        <taxon>Ascomycota</taxon>
        <taxon>Pezizomycotina</taxon>
        <taxon>Lecanoromycetes</taxon>
        <taxon>OSLEUM clade</taxon>
        <taxon>Lecanoromycetidae</taxon>
        <taxon>Lecanorales</taxon>
        <taxon>Lecanorineae</taxon>
        <taxon>Parmeliaceae</taxon>
        <taxon>Alectoria</taxon>
    </lineage>
</organism>
<evidence type="ECO:0000313" key="3">
    <source>
        <dbReference type="EMBL" id="CAF9938546.1"/>
    </source>
</evidence>
<evidence type="ECO:0000256" key="1">
    <source>
        <dbReference type="SAM" id="MobiDB-lite"/>
    </source>
</evidence>
<evidence type="ECO:0000256" key="2">
    <source>
        <dbReference type="SAM" id="Phobius"/>
    </source>
</evidence>
<keyword evidence="2" id="KW-0812">Transmembrane</keyword>
<keyword evidence="2" id="KW-0472">Membrane</keyword>
<comment type="caution">
    <text evidence="3">The sequence shown here is derived from an EMBL/GenBank/DDBJ whole genome shotgun (WGS) entry which is preliminary data.</text>
</comment>
<feature type="region of interest" description="Disordered" evidence="1">
    <location>
        <begin position="382"/>
        <end position="404"/>
    </location>
</feature>
<dbReference type="EMBL" id="CAJPDR010000516">
    <property type="protein sequence ID" value="CAF9938546.1"/>
    <property type="molecule type" value="Genomic_DNA"/>
</dbReference>
<dbReference type="OrthoDB" id="3166386at2759"/>
<reference evidence="3" key="1">
    <citation type="submission" date="2021-03" db="EMBL/GenBank/DDBJ databases">
        <authorList>
            <person name="Tagirdzhanova G."/>
        </authorList>
    </citation>
    <scope>NUCLEOTIDE SEQUENCE</scope>
</reference>